<keyword evidence="2" id="KW-1185">Reference proteome</keyword>
<dbReference type="AlphaFoldDB" id="A0A2A8CU34"/>
<gene>
    <name evidence="1" type="ORF">CRI94_15855</name>
</gene>
<dbReference type="EMBL" id="PDEQ01000010">
    <property type="protein sequence ID" value="PEN11264.1"/>
    <property type="molecule type" value="Genomic_DNA"/>
</dbReference>
<dbReference type="InterPro" id="IPR016181">
    <property type="entry name" value="Acyl_CoA_acyltransferase"/>
</dbReference>
<dbReference type="Gene3D" id="3.40.630.30">
    <property type="match status" value="1"/>
</dbReference>
<evidence type="ECO:0000313" key="2">
    <source>
        <dbReference type="Proteomes" id="UP000220102"/>
    </source>
</evidence>
<evidence type="ECO:0008006" key="3">
    <source>
        <dbReference type="Google" id="ProtNLM"/>
    </source>
</evidence>
<dbReference type="RefSeq" id="WP_098078256.1">
    <property type="nucleotide sequence ID" value="NZ_PDEQ01000010.1"/>
</dbReference>
<name>A0A2A8CU34_9BACT</name>
<organism evidence="1 2">
    <name type="scientific">Longibacter salinarum</name>
    <dbReference type="NCBI Taxonomy" id="1850348"/>
    <lineage>
        <taxon>Bacteria</taxon>
        <taxon>Pseudomonadati</taxon>
        <taxon>Rhodothermota</taxon>
        <taxon>Rhodothermia</taxon>
        <taxon>Rhodothermales</taxon>
        <taxon>Salisaetaceae</taxon>
        <taxon>Longibacter</taxon>
    </lineage>
</organism>
<accession>A0A2A8CU34</accession>
<sequence length="60" mass="7157">MRLRFSREEDLPAIVRIYNQAIRQGKKSQPVTAFREPLTVADRREWFERHGPSSYPIWVA</sequence>
<protein>
    <recommendedName>
        <fullName evidence="3">GNAT family N-acetyltransferase</fullName>
    </recommendedName>
</protein>
<dbReference type="Proteomes" id="UP000220102">
    <property type="component" value="Unassembled WGS sequence"/>
</dbReference>
<evidence type="ECO:0000313" key="1">
    <source>
        <dbReference type="EMBL" id="PEN11264.1"/>
    </source>
</evidence>
<dbReference type="OrthoDB" id="9799096at2"/>
<dbReference type="SUPFAM" id="SSF55729">
    <property type="entry name" value="Acyl-CoA N-acyltransferases (Nat)"/>
    <property type="match status" value="1"/>
</dbReference>
<proteinExistence type="predicted"/>
<comment type="caution">
    <text evidence="1">The sequence shown here is derived from an EMBL/GenBank/DDBJ whole genome shotgun (WGS) entry which is preliminary data.</text>
</comment>
<reference evidence="1 2" key="1">
    <citation type="submission" date="2017-10" db="EMBL/GenBank/DDBJ databases">
        <title>Draft genome of Longibacter Salinarum.</title>
        <authorList>
            <person name="Goh K.M."/>
            <person name="Shamsir M.S."/>
            <person name="Lim S.W."/>
        </authorList>
    </citation>
    <scope>NUCLEOTIDE SEQUENCE [LARGE SCALE GENOMIC DNA]</scope>
    <source>
        <strain evidence="1 2">KCTC 52045</strain>
    </source>
</reference>